<protein>
    <submittedName>
        <fullName evidence="2">Uncharacterized protein</fullName>
    </submittedName>
</protein>
<dbReference type="AlphaFoldDB" id="A0AAD6WRV6"/>
<evidence type="ECO:0000313" key="3">
    <source>
        <dbReference type="Proteomes" id="UP001218188"/>
    </source>
</evidence>
<dbReference type="EMBL" id="JARJCM010000237">
    <property type="protein sequence ID" value="KAJ7021276.1"/>
    <property type="molecule type" value="Genomic_DNA"/>
</dbReference>
<comment type="caution">
    <text evidence="2">The sequence shown here is derived from an EMBL/GenBank/DDBJ whole genome shotgun (WGS) entry which is preliminary data.</text>
</comment>
<feature type="region of interest" description="Disordered" evidence="1">
    <location>
        <begin position="1"/>
        <end position="37"/>
    </location>
</feature>
<accession>A0AAD6WRV6</accession>
<keyword evidence="3" id="KW-1185">Reference proteome</keyword>
<proteinExistence type="predicted"/>
<feature type="compositionally biased region" description="Polar residues" evidence="1">
    <location>
        <begin position="1"/>
        <end position="17"/>
    </location>
</feature>
<organism evidence="2 3">
    <name type="scientific">Mycena alexandri</name>
    <dbReference type="NCBI Taxonomy" id="1745969"/>
    <lineage>
        <taxon>Eukaryota</taxon>
        <taxon>Fungi</taxon>
        <taxon>Dikarya</taxon>
        <taxon>Basidiomycota</taxon>
        <taxon>Agaricomycotina</taxon>
        <taxon>Agaricomycetes</taxon>
        <taxon>Agaricomycetidae</taxon>
        <taxon>Agaricales</taxon>
        <taxon>Marasmiineae</taxon>
        <taxon>Mycenaceae</taxon>
        <taxon>Mycena</taxon>
    </lineage>
</organism>
<sequence>MNSTASSPYALLSTGTCSKGARPLLKPQRPDEDARLPAPRSFQRQAFPPVCSRHPFSWFQLPDGTLVSVLLDMWFHYRHHRLLQRFHHEEYGVSPDVLLVVHLHTVCLQGPRLRLSFSVRMRTLVFALHDLLQFHGLHHRRPNCSHHEQYGVLPPRAAPAPVAKLWSPSSFLRHPCLLELLPRDLYLHHDDNAKDGAPSDALLDVHLHVEQYRRYGSGPRQGLSFSVRMRALVSALLDLSVSTCSSPSFSYNVPASPSA</sequence>
<gene>
    <name evidence="2" type="ORF">C8F04DRAFT_1273959</name>
</gene>
<reference evidence="2" key="1">
    <citation type="submission" date="2023-03" db="EMBL/GenBank/DDBJ databases">
        <title>Massive genome expansion in bonnet fungi (Mycena s.s.) driven by repeated elements and novel gene families across ecological guilds.</title>
        <authorList>
            <consortium name="Lawrence Berkeley National Laboratory"/>
            <person name="Harder C.B."/>
            <person name="Miyauchi S."/>
            <person name="Viragh M."/>
            <person name="Kuo A."/>
            <person name="Thoen E."/>
            <person name="Andreopoulos B."/>
            <person name="Lu D."/>
            <person name="Skrede I."/>
            <person name="Drula E."/>
            <person name="Henrissat B."/>
            <person name="Morin E."/>
            <person name="Kohler A."/>
            <person name="Barry K."/>
            <person name="LaButti K."/>
            <person name="Morin E."/>
            <person name="Salamov A."/>
            <person name="Lipzen A."/>
            <person name="Mereny Z."/>
            <person name="Hegedus B."/>
            <person name="Baldrian P."/>
            <person name="Stursova M."/>
            <person name="Weitz H."/>
            <person name="Taylor A."/>
            <person name="Grigoriev I.V."/>
            <person name="Nagy L.G."/>
            <person name="Martin F."/>
            <person name="Kauserud H."/>
        </authorList>
    </citation>
    <scope>NUCLEOTIDE SEQUENCE</scope>
    <source>
        <strain evidence="2">CBHHK200</strain>
    </source>
</reference>
<evidence type="ECO:0000256" key="1">
    <source>
        <dbReference type="SAM" id="MobiDB-lite"/>
    </source>
</evidence>
<dbReference type="Proteomes" id="UP001218188">
    <property type="component" value="Unassembled WGS sequence"/>
</dbReference>
<name>A0AAD6WRV6_9AGAR</name>
<evidence type="ECO:0000313" key="2">
    <source>
        <dbReference type="EMBL" id="KAJ7021276.1"/>
    </source>
</evidence>